<evidence type="ECO:0000256" key="1">
    <source>
        <dbReference type="SAM" id="Coils"/>
    </source>
</evidence>
<comment type="caution">
    <text evidence="2">The sequence shown here is derived from an EMBL/GenBank/DDBJ whole genome shotgun (WGS) entry which is preliminary data.</text>
</comment>
<reference evidence="2" key="1">
    <citation type="journal article" date="2020" name="Front. Microbiol.">
        <title>Gene regulatory networks of Penicillium echinulatum 2HH and Penicillium oxalicum 114-2 inferred by a computational biology approach.</title>
        <authorList>
            <person name="Lenz A.R."/>
            <person name="Galan-Vasquez E."/>
            <person name="Balbinot E."/>
            <person name="De Abreu F.P."/>
            <person name="De Oliveira N.S."/>
            <person name="Da Rosa L.O."/>
            <person name="De Avila E Silva S."/>
            <person name="Camassola M."/>
            <person name="Dillon A.J.P."/>
            <person name="Perez-Rueda E."/>
        </authorList>
    </citation>
    <scope>NUCLEOTIDE SEQUENCE</scope>
    <source>
        <strain evidence="2">S1M29</strain>
    </source>
</reference>
<dbReference type="EMBL" id="WIWV01000100">
    <property type="protein sequence ID" value="KAF7713952.1"/>
    <property type="molecule type" value="Genomic_DNA"/>
</dbReference>
<name>A0A8J8VYI9_9EURO</name>
<feature type="coiled-coil region" evidence="1">
    <location>
        <begin position="88"/>
        <end position="129"/>
    </location>
</feature>
<dbReference type="OrthoDB" id="10374077at2759"/>
<protein>
    <submittedName>
        <fullName evidence="2">Uncharacterized protein</fullName>
    </submittedName>
</protein>
<evidence type="ECO:0000313" key="3">
    <source>
        <dbReference type="Proteomes" id="UP000631181"/>
    </source>
</evidence>
<organism evidence="2 3">
    <name type="scientific">Penicillium ucsense</name>
    <dbReference type="NCBI Taxonomy" id="2839758"/>
    <lineage>
        <taxon>Eukaryota</taxon>
        <taxon>Fungi</taxon>
        <taxon>Dikarya</taxon>
        <taxon>Ascomycota</taxon>
        <taxon>Pezizomycotina</taxon>
        <taxon>Eurotiomycetes</taxon>
        <taxon>Eurotiomycetidae</taxon>
        <taxon>Eurotiales</taxon>
        <taxon>Aspergillaceae</taxon>
        <taxon>Penicillium</taxon>
    </lineage>
</organism>
<accession>A0A8J8VYI9</accession>
<dbReference type="Proteomes" id="UP000631181">
    <property type="component" value="Unassembled WGS sequence"/>
</dbReference>
<evidence type="ECO:0000313" key="2">
    <source>
        <dbReference type="EMBL" id="KAF7713952.1"/>
    </source>
</evidence>
<proteinExistence type="predicted"/>
<dbReference type="AlphaFoldDB" id="A0A8J8VYI9"/>
<keyword evidence="3" id="KW-1185">Reference proteome</keyword>
<gene>
    <name evidence="2" type="ORF">PECM_000382</name>
</gene>
<keyword evidence="1" id="KW-0175">Coiled coil</keyword>
<sequence>MSSQCNLSSPQLGCSSAGARHVDWVNYGSNQFSSSSLSSSNGTLQVTSNIVKILHEDKELSSSPLAANVLATSVTAQFVDCSQCSDTIADLTEDIQLRDQAIRDLRAEIVSLKEAMKTLQSELSTYRQNDLSPPRSPEEN</sequence>